<proteinExistence type="predicted"/>
<dbReference type="HOGENOM" id="CLU_030532_1_0_5"/>
<dbReference type="EMBL" id="CP004372">
    <property type="protein sequence ID" value="AHM05717.1"/>
    <property type="molecule type" value="Genomic_DNA"/>
</dbReference>
<dbReference type="SUPFAM" id="SSF103473">
    <property type="entry name" value="MFS general substrate transporter"/>
    <property type="match status" value="1"/>
</dbReference>
<dbReference type="STRING" id="1294273.roselon_03461"/>
<keyword evidence="1" id="KW-0472">Membrane</keyword>
<keyword evidence="1" id="KW-0812">Transmembrane</keyword>
<feature type="transmembrane region" description="Helical" evidence="1">
    <location>
        <begin position="147"/>
        <end position="167"/>
    </location>
</feature>
<gene>
    <name evidence="2" type="ORF">roselon_03461</name>
</gene>
<feature type="transmembrane region" description="Helical" evidence="1">
    <location>
        <begin position="247"/>
        <end position="275"/>
    </location>
</feature>
<dbReference type="KEGG" id="red:roselon_03461"/>
<dbReference type="PATRIC" id="fig|1294273.3.peg.3419"/>
<dbReference type="InterPro" id="IPR047769">
    <property type="entry name" value="MFS_ArsJ"/>
</dbReference>
<dbReference type="InterPro" id="IPR036259">
    <property type="entry name" value="MFS_trans_sf"/>
</dbReference>
<protein>
    <submittedName>
        <fullName evidence="2">Permease of the major facilitator superfamily</fullName>
    </submittedName>
</protein>
<feature type="transmembrane region" description="Helical" evidence="1">
    <location>
        <begin position="179"/>
        <end position="202"/>
    </location>
</feature>
<evidence type="ECO:0000313" key="3">
    <source>
        <dbReference type="Proteomes" id="UP000019593"/>
    </source>
</evidence>
<dbReference type="AlphaFoldDB" id="W8S648"/>
<dbReference type="PANTHER" id="PTHR23547:SF1">
    <property type="entry name" value="MAJOR FACILITATOR SUPERFAMILY MFS_1"/>
    <property type="match status" value="1"/>
</dbReference>
<keyword evidence="3" id="KW-1185">Reference proteome</keyword>
<dbReference type="eggNOG" id="COG2814">
    <property type="taxonomic scope" value="Bacteria"/>
</dbReference>
<feature type="transmembrane region" description="Helical" evidence="1">
    <location>
        <begin position="223"/>
        <end position="241"/>
    </location>
</feature>
<dbReference type="NCBIfam" id="NF033734">
    <property type="entry name" value="MFS_ArsJ"/>
    <property type="match status" value="1"/>
</dbReference>
<name>W8S648_9RHOB</name>
<accession>W8S648</accession>
<dbReference type="Gene3D" id="1.20.1250.20">
    <property type="entry name" value="MFS general substrate transporter like domains"/>
    <property type="match status" value="1"/>
</dbReference>
<organism evidence="2 3">
    <name type="scientific">Roseicyclus elongatus DSM 19469</name>
    <dbReference type="NCBI Taxonomy" id="1294273"/>
    <lineage>
        <taxon>Bacteria</taxon>
        <taxon>Pseudomonadati</taxon>
        <taxon>Pseudomonadota</taxon>
        <taxon>Alphaproteobacteria</taxon>
        <taxon>Rhodobacterales</taxon>
        <taxon>Roseobacteraceae</taxon>
        <taxon>Roseicyclus</taxon>
    </lineage>
</organism>
<feature type="transmembrane region" description="Helical" evidence="1">
    <location>
        <begin position="287"/>
        <end position="307"/>
    </location>
</feature>
<feature type="transmembrane region" description="Helical" evidence="1">
    <location>
        <begin position="313"/>
        <end position="332"/>
    </location>
</feature>
<dbReference type="PANTHER" id="PTHR23547">
    <property type="entry name" value="MAJOR FACILITATOR SUPERFAMILY DOMAIN, GENERAL SUBSTRATE TRANSPORTER"/>
    <property type="match status" value="1"/>
</dbReference>
<evidence type="ECO:0000256" key="1">
    <source>
        <dbReference type="SAM" id="Phobius"/>
    </source>
</evidence>
<dbReference type="Proteomes" id="UP000019593">
    <property type="component" value="Chromosome"/>
</dbReference>
<feature type="transmembrane region" description="Helical" evidence="1">
    <location>
        <begin position="82"/>
        <end position="115"/>
    </location>
</feature>
<evidence type="ECO:0000313" key="2">
    <source>
        <dbReference type="EMBL" id="AHM05717.1"/>
    </source>
</evidence>
<keyword evidence="1" id="KW-1133">Transmembrane helix</keyword>
<sequence length="345" mass="35615">MRGLGLQVLALIALAQLDPGWAVGLSVAFVMVVQGASGVAKDLAKMSSKSAVKILAPAGNGGLFRWVAILTGSKNAVKGLGFLLGAGLLATIGFVWAVLVMAAVLAAILALVLIAMPSGLPKGRKGAKFSEVFSKSANVNWLSAARVFLFGARDVWFVVGIPIYFYAVLSDGTTEGNRAAFFMIGTFMALLIILYGAVQASAPRVLRAATTPERDLVGKARGWAWALAAIPATLTAAAIAFGAPQPWLTAVLVAGLLVFGAVFAVNSALHSYLILAFTKAERVTMDVGFYYMANAGGRLLGTVLSGLTYQIGGLPLMLGTATLMVALSALAAGRLTATEPEVTPA</sequence>
<reference evidence="2 3" key="1">
    <citation type="submission" date="2013-03" db="EMBL/GenBank/DDBJ databases">
        <authorList>
            <person name="Fiebig A."/>
            <person name="Goeker M."/>
            <person name="Klenk H.-P.P."/>
        </authorList>
    </citation>
    <scope>NUCLEOTIDE SEQUENCE [LARGE SCALE GENOMIC DNA]</scope>
    <source>
        <strain evidence="3">DSM 19469</strain>
    </source>
</reference>